<dbReference type="OrthoDB" id="8221299at2"/>
<reference evidence="1 2" key="1">
    <citation type="submission" date="2014-03" db="EMBL/GenBank/DDBJ databases">
        <title>Bradyrhizobium valentinum sp. nov., isolated from effective nodules of Lupinus mariae-josephae, a lupine endemic of basic-lime soils in Eastern Spain.</title>
        <authorList>
            <person name="Duran D."/>
            <person name="Rey L."/>
            <person name="Navarro A."/>
            <person name="Busquets A."/>
            <person name="Imperial J."/>
            <person name="Ruiz-Argueso T."/>
        </authorList>
    </citation>
    <scope>NUCLEOTIDE SEQUENCE [LARGE SCALE GENOMIC DNA]</scope>
    <source>
        <strain evidence="1 2">Ro19</strain>
    </source>
</reference>
<dbReference type="RefSeq" id="WP_057846166.1">
    <property type="nucleotide sequence ID" value="NZ_LLYA01000178.1"/>
</dbReference>
<accession>A0A0R3MQ92</accession>
<keyword evidence="2" id="KW-1185">Reference proteome</keyword>
<comment type="caution">
    <text evidence="1">The sequence shown here is derived from an EMBL/GenBank/DDBJ whole genome shotgun (WGS) entry which is preliminary data.</text>
</comment>
<gene>
    <name evidence="1" type="ORF">CQ13_32415</name>
</gene>
<name>A0A0R3MQ92_9BRAD</name>
<evidence type="ECO:0000313" key="2">
    <source>
        <dbReference type="Proteomes" id="UP000052023"/>
    </source>
</evidence>
<protein>
    <submittedName>
        <fullName evidence="1">Uncharacterized protein</fullName>
    </submittedName>
</protein>
<evidence type="ECO:0000313" key="1">
    <source>
        <dbReference type="EMBL" id="KRR20351.1"/>
    </source>
</evidence>
<dbReference type="Proteomes" id="UP000052023">
    <property type="component" value="Unassembled WGS sequence"/>
</dbReference>
<proteinExistence type="predicted"/>
<sequence length="62" mass="6801">MKIQARYLMPGDQTGSGETIVSVSAGIRTPRGKVEVTLERVGRRRMSLWGASTVISVRRAAR</sequence>
<dbReference type="EMBL" id="LLYA01000178">
    <property type="protein sequence ID" value="KRR20351.1"/>
    <property type="molecule type" value="Genomic_DNA"/>
</dbReference>
<dbReference type="AlphaFoldDB" id="A0A0R3MQ92"/>
<organism evidence="1 2">
    <name type="scientific">Bradyrhizobium retamae</name>
    <dbReference type="NCBI Taxonomy" id="1300035"/>
    <lineage>
        <taxon>Bacteria</taxon>
        <taxon>Pseudomonadati</taxon>
        <taxon>Pseudomonadota</taxon>
        <taxon>Alphaproteobacteria</taxon>
        <taxon>Hyphomicrobiales</taxon>
        <taxon>Nitrobacteraceae</taxon>
        <taxon>Bradyrhizobium</taxon>
    </lineage>
</organism>